<dbReference type="Gene3D" id="3.40.190.10">
    <property type="entry name" value="Periplasmic binding protein-like II"/>
    <property type="match status" value="2"/>
</dbReference>
<feature type="domain" description="HTH lysR-type" evidence="8">
    <location>
        <begin position="2"/>
        <end position="59"/>
    </location>
</feature>
<evidence type="ECO:0000256" key="4">
    <source>
        <dbReference type="ARBA" id="ARBA00023159"/>
    </source>
</evidence>
<dbReference type="SUPFAM" id="SSF53850">
    <property type="entry name" value="Periplasmic binding protein-like II"/>
    <property type="match status" value="1"/>
</dbReference>
<dbReference type="InterPro" id="IPR005119">
    <property type="entry name" value="LysR_subst-bd"/>
</dbReference>
<dbReference type="GO" id="GO:0003700">
    <property type="term" value="F:DNA-binding transcription factor activity"/>
    <property type="evidence" value="ECO:0007669"/>
    <property type="project" value="InterPro"/>
</dbReference>
<evidence type="ECO:0000256" key="6">
    <source>
        <dbReference type="ARBA" id="ARBA00040885"/>
    </source>
</evidence>
<organism evidence="9 10">
    <name type="scientific">Mycolicibacterium chlorophenolicum</name>
    <dbReference type="NCBI Taxonomy" id="37916"/>
    <lineage>
        <taxon>Bacteria</taxon>
        <taxon>Bacillati</taxon>
        <taxon>Actinomycetota</taxon>
        <taxon>Actinomycetes</taxon>
        <taxon>Mycobacteriales</taxon>
        <taxon>Mycobacteriaceae</taxon>
        <taxon>Mycolicibacterium</taxon>
    </lineage>
</organism>
<dbReference type="GO" id="GO:0003677">
    <property type="term" value="F:DNA binding"/>
    <property type="evidence" value="ECO:0007669"/>
    <property type="project" value="UniProtKB-KW"/>
</dbReference>
<keyword evidence="3" id="KW-0238">DNA-binding</keyword>
<gene>
    <name evidence="9" type="primary">tfdS</name>
    <name evidence="9" type="ORF">MCHLDSM_00252</name>
</gene>
<dbReference type="FunFam" id="1.10.10.10:FF:000001">
    <property type="entry name" value="LysR family transcriptional regulator"/>
    <property type="match status" value="1"/>
</dbReference>
<dbReference type="InterPro" id="IPR036390">
    <property type="entry name" value="WH_DNA-bd_sf"/>
</dbReference>
<dbReference type="Gene3D" id="1.10.10.10">
    <property type="entry name" value="Winged helix-like DNA-binding domain superfamily/Winged helix DNA-binding domain"/>
    <property type="match status" value="1"/>
</dbReference>
<keyword evidence="10" id="KW-1185">Reference proteome</keyword>
<evidence type="ECO:0000256" key="1">
    <source>
        <dbReference type="ARBA" id="ARBA00009437"/>
    </source>
</evidence>
<keyword evidence="4" id="KW-0010">Activator</keyword>
<dbReference type="STRING" id="37916.MCHLDSM_00252"/>
<evidence type="ECO:0000259" key="8">
    <source>
        <dbReference type="PROSITE" id="PS50931"/>
    </source>
</evidence>
<evidence type="ECO:0000256" key="2">
    <source>
        <dbReference type="ARBA" id="ARBA00023015"/>
    </source>
</evidence>
<sequence>MLDPRQLECFIAVAEELNLNRAAIRLHMSQPPLTRRIQRLERDLGVELFRRTPGGMELTEAGAVFLERAYRIVALSTCAVERTRLASNGEIGHLSVGYYDPAILTGIPELIRGFLDQHRLVTVSFELIAKHNQIDYLRDKVLHVGFGRHYPDEPGIVCRPVMSEPLYVAMHRSRALDWRSPATIADLRHQPLVVYPTMRPEFADEVIDLCLRAGFTPRVTIEAEDVVSCLAYVALGIAIAVVPDSATRTKPDDVDFIPLQDAPPAPLYCAHLRDNSAPTLRLFVDYLDTRLG</sequence>
<dbReference type="SUPFAM" id="SSF46785">
    <property type="entry name" value="Winged helix' DNA-binding domain"/>
    <property type="match status" value="1"/>
</dbReference>
<dbReference type="InterPro" id="IPR000847">
    <property type="entry name" value="LysR_HTH_N"/>
</dbReference>
<dbReference type="PANTHER" id="PTHR30346">
    <property type="entry name" value="TRANSCRIPTIONAL DUAL REGULATOR HCAR-RELATED"/>
    <property type="match status" value="1"/>
</dbReference>
<name>A0A0J6WPZ9_9MYCO</name>
<dbReference type="EMBL" id="JYNL01000002">
    <property type="protein sequence ID" value="KMO83792.1"/>
    <property type="molecule type" value="Genomic_DNA"/>
</dbReference>
<accession>A0A0J6WPZ9</accession>
<comment type="similarity">
    <text evidence="1">Belongs to the LysR transcriptional regulatory family.</text>
</comment>
<dbReference type="Pfam" id="PF03466">
    <property type="entry name" value="LysR_substrate"/>
    <property type="match status" value="1"/>
</dbReference>
<dbReference type="AlphaFoldDB" id="A0A0J6WPZ9"/>
<protein>
    <recommendedName>
        <fullName evidence="6">Probable hydrogen peroxide-inducible genes activator</fullName>
    </recommendedName>
</protein>
<dbReference type="PRINTS" id="PR00039">
    <property type="entry name" value="HTHLYSR"/>
</dbReference>
<evidence type="ECO:0000256" key="5">
    <source>
        <dbReference type="ARBA" id="ARBA00023163"/>
    </source>
</evidence>
<evidence type="ECO:0000256" key="7">
    <source>
        <dbReference type="ARBA" id="ARBA00056658"/>
    </source>
</evidence>
<dbReference type="PANTHER" id="PTHR30346:SF0">
    <property type="entry name" value="HCA OPERON TRANSCRIPTIONAL ACTIVATOR HCAR"/>
    <property type="match status" value="1"/>
</dbReference>
<evidence type="ECO:0000256" key="3">
    <source>
        <dbReference type="ARBA" id="ARBA00023125"/>
    </source>
</evidence>
<keyword evidence="2" id="KW-0805">Transcription regulation</keyword>
<comment type="caution">
    <text evidence="9">The sequence shown here is derived from an EMBL/GenBank/DDBJ whole genome shotgun (WGS) entry which is preliminary data.</text>
</comment>
<keyword evidence="5" id="KW-0804">Transcription</keyword>
<dbReference type="GO" id="GO:0032993">
    <property type="term" value="C:protein-DNA complex"/>
    <property type="evidence" value="ECO:0007669"/>
    <property type="project" value="TreeGrafter"/>
</dbReference>
<dbReference type="SMR" id="A0A0J6WPZ9"/>
<dbReference type="PROSITE" id="PS50931">
    <property type="entry name" value="HTH_LYSR"/>
    <property type="match status" value="1"/>
</dbReference>
<dbReference type="PATRIC" id="fig|37916.4.peg.266"/>
<reference evidence="9 10" key="1">
    <citation type="journal article" date="2015" name="Genome Biol. Evol.">
        <title>Characterization of Three Mycobacterium spp. with Potential Use in Bioremediation by Genome Sequencing and Comparative Genomics.</title>
        <authorList>
            <person name="Das S."/>
            <person name="Pettersson B.M."/>
            <person name="Behra P.R."/>
            <person name="Ramesh M."/>
            <person name="Dasgupta S."/>
            <person name="Bhattacharya A."/>
            <person name="Kirsebom L.A."/>
        </authorList>
    </citation>
    <scope>NUCLEOTIDE SEQUENCE [LARGE SCALE GENOMIC DNA]</scope>
    <source>
        <strain evidence="9 10">DSM 43826</strain>
    </source>
</reference>
<comment type="function">
    <text evidence="7">Required for the induction the katG gene for catalase. Involved in the response to hydrogen peroxide.</text>
</comment>
<evidence type="ECO:0000313" key="9">
    <source>
        <dbReference type="EMBL" id="KMO83792.1"/>
    </source>
</evidence>
<dbReference type="Pfam" id="PF00126">
    <property type="entry name" value="HTH_1"/>
    <property type="match status" value="1"/>
</dbReference>
<dbReference type="Proteomes" id="UP000036513">
    <property type="component" value="Unassembled WGS sequence"/>
</dbReference>
<proteinExistence type="inferred from homology"/>
<dbReference type="InterPro" id="IPR036388">
    <property type="entry name" value="WH-like_DNA-bd_sf"/>
</dbReference>
<evidence type="ECO:0000313" key="10">
    <source>
        <dbReference type="Proteomes" id="UP000036513"/>
    </source>
</evidence>